<evidence type="ECO:0000256" key="4">
    <source>
        <dbReference type="ARBA" id="ARBA00004752"/>
    </source>
</evidence>
<dbReference type="NCBIfam" id="NF010480">
    <property type="entry name" value="PRK13905.1"/>
    <property type="match status" value="1"/>
</dbReference>
<feature type="domain" description="FAD-binding PCMH-type" evidence="20">
    <location>
        <begin position="48"/>
        <end position="212"/>
    </location>
</feature>
<keyword evidence="8 19" id="KW-0132">Cell division</keyword>
<accession>A0ABP9TVG8</accession>
<evidence type="ECO:0000256" key="13">
    <source>
        <dbReference type="ARBA" id="ARBA00022984"/>
    </source>
</evidence>
<comment type="cofactor">
    <cofactor evidence="1 19">
        <name>FAD</name>
        <dbReference type="ChEBI" id="CHEBI:57692"/>
    </cofactor>
</comment>
<evidence type="ECO:0000256" key="15">
    <source>
        <dbReference type="ARBA" id="ARBA00023306"/>
    </source>
</evidence>
<keyword evidence="7 19" id="KW-0963">Cytoplasm</keyword>
<evidence type="ECO:0000256" key="14">
    <source>
        <dbReference type="ARBA" id="ARBA00023002"/>
    </source>
</evidence>
<evidence type="ECO:0000256" key="17">
    <source>
        <dbReference type="ARBA" id="ARBA00031026"/>
    </source>
</evidence>
<comment type="function">
    <text evidence="2 19">Cell wall formation.</text>
</comment>
<evidence type="ECO:0000256" key="11">
    <source>
        <dbReference type="ARBA" id="ARBA00022857"/>
    </source>
</evidence>
<dbReference type="SUPFAM" id="SSF56176">
    <property type="entry name" value="FAD-binding/transporter-associated domain-like"/>
    <property type="match status" value="1"/>
</dbReference>
<dbReference type="PANTHER" id="PTHR21071">
    <property type="entry name" value="UDP-N-ACETYLENOLPYRUVOYLGLUCOSAMINE REDUCTASE"/>
    <property type="match status" value="1"/>
</dbReference>
<evidence type="ECO:0000256" key="6">
    <source>
        <dbReference type="ARBA" id="ARBA00015188"/>
    </source>
</evidence>
<keyword evidence="9 19" id="KW-0285">Flavoprotein</keyword>
<evidence type="ECO:0000256" key="5">
    <source>
        <dbReference type="ARBA" id="ARBA00012518"/>
    </source>
</evidence>
<gene>
    <name evidence="19 21" type="primary">murB</name>
    <name evidence="21" type="ORF">KNCP2_11710</name>
</gene>
<dbReference type="InterPro" id="IPR036635">
    <property type="entry name" value="MurB_C_sf"/>
</dbReference>
<sequence length="318" mass="35244">MRDCHPALDIHATTSYKKKDESKNMLILPTVKGEYTKDYNLKHLTWFKVGGDAEIFFKPLDSEDLASFLIQNKQKLPITTFGAGSNIIIRDGGVEGVVIKLGQNFSNIEFIDNHLIVGSSCLNYNLAKFCQANAISGFEFLVGIPGTIGGGVAMNAGAYGSEFKDIIVRIEAIDFAGNFRTFTNEDSGFKYRGNNLPKDLIILKAVFKVNKGDSENILLRMNEINNVRSSTQPIKRTCGSTFANPEGLKSWELIDKAGLRGYRIGGASMSELHCNFMINNGDATAKDLEDLGDFVRQKVFEDSGVELKWEIKRIGKYV</sequence>
<evidence type="ECO:0000313" key="21">
    <source>
        <dbReference type="EMBL" id="GAA5252883.1"/>
    </source>
</evidence>
<dbReference type="InterPro" id="IPR016169">
    <property type="entry name" value="FAD-bd_PCMH_sub2"/>
</dbReference>
<keyword evidence="14 19" id="KW-0560">Oxidoreductase</keyword>
<comment type="caution">
    <text evidence="21">The sequence shown here is derived from an EMBL/GenBank/DDBJ whole genome shotgun (WGS) entry which is preliminary data.</text>
</comment>
<dbReference type="InterPro" id="IPR006094">
    <property type="entry name" value="Oxid_FAD_bind_N"/>
</dbReference>
<evidence type="ECO:0000256" key="10">
    <source>
        <dbReference type="ARBA" id="ARBA00022827"/>
    </source>
</evidence>
<evidence type="ECO:0000256" key="3">
    <source>
        <dbReference type="ARBA" id="ARBA00004496"/>
    </source>
</evidence>
<dbReference type="Gene3D" id="3.90.78.10">
    <property type="entry name" value="UDP-N-acetylenolpyruvoylglucosamine reductase, C-terminal domain"/>
    <property type="match status" value="1"/>
</dbReference>
<dbReference type="SUPFAM" id="SSF56194">
    <property type="entry name" value="Uridine diphospho-N-Acetylenolpyruvylglucosamine reductase, MurB, C-terminal domain"/>
    <property type="match status" value="1"/>
</dbReference>
<feature type="active site" evidence="19">
    <location>
        <position position="192"/>
    </location>
</feature>
<feature type="active site" description="Proton donor" evidence="19">
    <location>
        <position position="240"/>
    </location>
</feature>
<evidence type="ECO:0000256" key="18">
    <source>
        <dbReference type="ARBA" id="ARBA00048914"/>
    </source>
</evidence>
<evidence type="ECO:0000313" key="22">
    <source>
        <dbReference type="Proteomes" id="UP001628124"/>
    </source>
</evidence>
<evidence type="ECO:0000256" key="1">
    <source>
        <dbReference type="ARBA" id="ARBA00001974"/>
    </source>
</evidence>
<dbReference type="NCBIfam" id="TIGR00179">
    <property type="entry name" value="murB"/>
    <property type="match status" value="1"/>
</dbReference>
<dbReference type="InterPro" id="IPR003170">
    <property type="entry name" value="MurB"/>
</dbReference>
<dbReference type="Proteomes" id="UP001628124">
    <property type="component" value="Unassembled WGS sequence"/>
</dbReference>
<comment type="similarity">
    <text evidence="19">Belongs to the MurB family.</text>
</comment>
<dbReference type="EMBL" id="BAABMM010000040">
    <property type="protein sequence ID" value="GAA5252883.1"/>
    <property type="molecule type" value="Genomic_DNA"/>
</dbReference>
<evidence type="ECO:0000256" key="16">
    <source>
        <dbReference type="ARBA" id="ARBA00023316"/>
    </source>
</evidence>
<dbReference type="Pfam" id="PF01565">
    <property type="entry name" value="FAD_binding_4"/>
    <property type="match status" value="1"/>
</dbReference>
<keyword evidence="10 19" id="KW-0274">FAD</keyword>
<dbReference type="PANTHER" id="PTHR21071:SF4">
    <property type="entry name" value="UDP-N-ACETYLENOLPYRUVOYLGLUCOSAMINE REDUCTASE"/>
    <property type="match status" value="1"/>
</dbReference>
<dbReference type="InterPro" id="IPR036318">
    <property type="entry name" value="FAD-bd_PCMH-like_sf"/>
</dbReference>
<dbReference type="InterPro" id="IPR011601">
    <property type="entry name" value="MurB_C"/>
</dbReference>
<dbReference type="Gene3D" id="3.30.465.10">
    <property type="match status" value="1"/>
</dbReference>
<evidence type="ECO:0000256" key="8">
    <source>
        <dbReference type="ARBA" id="ARBA00022618"/>
    </source>
</evidence>
<dbReference type="HAMAP" id="MF_00037">
    <property type="entry name" value="MurB"/>
    <property type="match status" value="1"/>
</dbReference>
<evidence type="ECO:0000256" key="19">
    <source>
        <dbReference type="HAMAP-Rule" id="MF_00037"/>
    </source>
</evidence>
<organism evidence="21 22">
    <name type="scientific">Candidatus Rickettsia kedanie</name>
    <dbReference type="NCBI Taxonomy" id="3115352"/>
    <lineage>
        <taxon>Bacteria</taxon>
        <taxon>Pseudomonadati</taxon>
        <taxon>Pseudomonadota</taxon>
        <taxon>Alphaproteobacteria</taxon>
        <taxon>Rickettsiales</taxon>
        <taxon>Rickettsiaceae</taxon>
        <taxon>Rickettsieae</taxon>
        <taxon>Rickettsia</taxon>
        <taxon>spotted fever group</taxon>
    </lineage>
</organism>
<name>A0ABP9TVG8_9RICK</name>
<evidence type="ECO:0000256" key="12">
    <source>
        <dbReference type="ARBA" id="ARBA00022960"/>
    </source>
</evidence>
<comment type="subcellular location">
    <subcellularLocation>
        <location evidence="3 19">Cytoplasm</location>
    </subcellularLocation>
</comment>
<dbReference type="Pfam" id="PF02873">
    <property type="entry name" value="MurB_C"/>
    <property type="match status" value="1"/>
</dbReference>
<protein>
    <recommendedName>
        <fullName evidence="6 19">UDP-N-acetylenolpyruvoylglucosamine reductase</fullName>
        <ecNumber evidence="5 19">1.3.1.98</ecNumber>
    </recommendedName>
    <alternativeName>
        <fullName evidence="17 19">UDP-N-acetylmuramate dehydrogenase</fullName>
    </alternativeName>
</protein>
<dbReference type="PROSITE" id="PS51387">
    <property type="entry name" value="FAD_PCMH"/>
    <property type="match status" value="1"/>
</dbReference>
<keyword evidence="15 19" id="KW-0131">Cell cycle</keyword>
<evidence type="ECO:0000256" key="9">
    <source>
        <dbReference type="ARBA" id="ARBA00022630"/>
    </source>
</evidence>
<comment type="pathway">
    <text evidence="4 19">Cell wall biogenesis; peptidoglycan biosynthesis.</text>
</comment>
<keyword evidence="11 19" id="KW-0521">NADP</keyword>
<keyword evidence="13 19" id="KW-0573">Peptidoglycan synthesis</keyword>
<comment type="catalytic activity">
    <reaction evidence="18 19">
        <text>UDP-N-acetyl-alpha-D-muramate + NADP(+) = UDP-N-acetyl-3-O-(1-carboxyvinyl)-alpha-D-glucosamine + NADPH + H(+)</text>
        <dbReference type="Rhea" id="RHEA:12248"/>
        <dbReference type="ChEBI" id="CHEBI:15378"/>
        <dbReference type="ChEBI" id="CHEBI:57783"/>
        <dbReference type="ChEBI" id="CHEBI:58349"/>
        <dbReference type="ChEBI" id="CHEBI:68483"/>
        <dbReference type="ChEBI" id="CHEBI:70757"/>
        <dbReference type="EC" id="1.3.1.98"/>
    </reaction>
</comment>
<dbReference type="Gene3D" id="3.30.43.10">
    <property type="entry name" value="Uridine Diphospho-n-acetylenolpyruvylglucosamine Reductase, domain 2"/>
    <property type="match status" value="1"/>
</dbReference>
<dbReference type="InterPro" id="IPR016167">
    <property type="entry name" value="FAD-bd_PCMH_sub1"/>
</dbReference>
<dbReference type="EC" id="1.3.1.98" evidence="5 19"/>
<reference evidence="21 22" key="1">
    <citation type="journal article" date="2024" name="Microbiol. Immunol.">
        <title>Discovery of a novel spotted fever group Rickettsia, 'Candidatus Rickettsia kedanie,' in unfed larval chigger mites, Leptotrombidium scutellare.</title>
        <authorList>
            <person name="Ogawa M."/>
            <person name="Matsutani M."/>
            <person name="Katayama T."/>
            <person name="Takada N."/>
            <person name="Noda S."/>
            <person name="Takahashi M."/>
            <person name="Kageyama D."/>
            <person name="Hanaoka N."/>
            <person name="Ebihara H."/>
        </authorList>
    </citation>
    <scope>NUCLEOTIDE SEQUENCE [LARGE SCALE GENOMIC DNA]</scope>
    <source>
        <strain evidence="21 22">KNCP2-13</strain>
    </source>
</reference>
<feature type="active site" evidence="19">
    <location>
        <position position="310"/>
    </location>
</feature>
<evidence type="ECO:0000256" key="7">
    <source>
        <dbReference type="ARBA" id="ARBA00022490"/>
    </source>
</evidence>
<keyword evidence="12 19" id="KW-0133">Cell shape</keyword>
<keyword evidence="22" id="KW-1185">Reference proteome</keyword>
<evidence type="ECO:0000256" key="2">
    <source>
        <dbReference type="ARBA" id="ARBA00003921"/>
    </source>
</evidence>
<proteinExistence type="inferred from homology"/>
<evidence type="ECO:0000259" key="20">
    <source>
        <dbReference type="PROSITE" id="PS51387"/>
    </source>
</evidence>
<keyword evidence="16 19" id="KW-0961">Cell wall biogenesis/degradation</keyword>
<dbReference type="InterPro" id="IPR016166">
    <property type="entry name" value="FAD-bd_PCMH"/>
</dbReference>